<name>A0A6P7FS89_DIAVI</name>
<gene>
    <name evidence="1 2 3" type="primary">LOC114333479</name>
</gene>
<proteinExistence type="predicted"/>
<evidence type="ECO:0000313" key="1">
    <source>
        <dbReference type="RefSeq" id="XP_028139165.1"/>
    </source>
</evidence>
<reference evidence="1 2" key="1">
    <citation type="submission" date="2025-04" db="UniProtKB">
        <authorList>
            <consortium name="RefSeq"/>
        </authorList>
    </citation>
    <scope>IDENTIFICATION</scope>
    <source>
        <tissue evidence="1 2">Whole insect</tissue>
    </source>
</reference>
<accession>A0A6P7FS89</accession>
<sequence>MSLTDVENELLVDWLGEMLKNEGRYVEPILETKSIMLVRETCNIIKQDLHVFAYSVDILELYLKEKKSRYEDVDDHCLTLIATVFLCTKFVGNQDTTMHIFLRMLKKFTGQKYSREVVISKEIDIFETLGKKLPINNSVDDLKTFVMKFEKESRIRGSILNLSCEILEILYLTRQTWFFSLKNVYSFNQEALEVFKMLMQNRFFLPIGIMIYALKNTSYNNILDVDNILKDLSRGSSIHEDHLNTLISQIDSVVKNSYT</sequence>
<dbReference type="RefSeq" id="XP_028139167.1">
    <property type="nucleotide sequence ID" value="XM_028283366.1"/>
</dbReference>
<organism evidence="2">
    <name type="scientific">Diabrotica virgifera virgifera</name>
    <name type="common">western corn rootworm</name>
    <dbReference type="NCBI Taxonomy" id="50390"/>
    <lineage>
        <taxon>Eukaryota</taxon>
        <taxon>Metazoa</taxon>
        <taxon>Ecdysozoa</taxon>
        <taxon>Arthropoda</taxon>
        <taxon>Hexapoda</taxon>
        <taxon>Insecta</taxon>
        <taxon>Pterygota</taxon>
        <taxon>Neoptera</taxon>
        <taxon>Endopterygota</taxon>
        <taxon>Coleoptera</taxon>
        <taxon>Polyphaga</taxon>
        <taxon>Cucujiformia</taxon>
        <taxon>Chrysomeloidea</taxon>
        <taxon>Chrysomelidae</taxon>
        <taxon>Galerucinae</taxon>
        <taxon>Diabroticina</taxon>
        <taxon>Diabroticites</taxon>
        <taxon>Diabrotica</taxon>
    </lineage>
</organism>
<evidence type="ECO:0000313" key="3">
    <source>
        <dbReference type="RefSeq" id="XP_028139167.1"/>
    </source>
</evidence>
<dbReference type="RefSeq" id="XP_028139166.1">
    <property type="nucleotide sequence ID" value="XM_028283365.1"/>
</dbReference>
<dbReference type="KEGG" id="dvv:114333479"/>
<dbReference type="OrthoDB" id="6752703at2759"/>
<evidence type="ECO:0000313" key="2">
    <source>
        <dbReference type="RefSeq" id="XP_028139166.1"/>
    </source>
</evidence>
<dbReference type="RefSeq" id="XP_028139165.1">
    <property type="nucleotide sequence ID" value="XM_028283364.1"/>
</dbReference>
<dbReference type="AlphaFoldDB" id="A0A6P7FS89"/>
<protein>
    <submittedName>
        <fullName evidence="1 2">Uncharacterized protein LOC114333479</fullName>
    </submittedName>
</protein>